<evidence type="ECO:0000256" key="3">
    <source>
        <dbReference type="ARBA" id="ARBA00023159"/>
    </source>
</evidence>
<dbReference type="PANTHER" id="PTHR37299:SF3">
    <property type="entry name" value="STAGE 0 SPORULATION PROTEIN A HOMOLOG"/>
    <property type="match status" value="1"/>
</dbReference>
<keyword evidence="2" id="KW-0902">Two-component regulatory system</keyword>
<name>A0A974BJB7_SEDHY</name>
<dbReference type="Gene3D" id="2.40.50.1020">
    <property type="entry name" value="LytTr DNA-binding domain"/>
    <property type="match status" value="1"/>
</dbReference>
<accession>A0A974BJB7</accession>
<dbReference type="RefSeq" id="WP_179237818.1">
    <property type="nucleotide sequence ID" value="NZ_JACBNQ010000007.1"/>
</dbReference>
<dbReference type="Gene3D" id="3.40.50.2300">
    <property type="match status" value="1"/>
</dbReference>
<comment type="caution">
    <text evidence="5">The sequence shown here is derived from an EMBL/GenBank/DDBJ whole genome shotgun (WGS) entry which is preliminary data.</text>
</comment>
<dbReference type="InterPro" id="IPR046947">
    <property type="entry name" value="LytR-like"/>
</dbReference>
<dbReference type="GO" id="GO:0000156">
    <property type="term" value="F:phosphorelay response regulator activity"/>
    <property type="evidence" value="ECO:0007669"/>
    <property type="project" value="InterPro"/>
</dbReference>
<keyword evidence="3" id="KW-0010">Activator</keyword>
<feature type="domain" description="HTH LytTR-type" evidence="4">
    <location>
        <begin position="147"/>
        <end position="246"/>
    </location>
</feature>
<evidence type="ECO:0000259" key="4">
    <source>
        <dbReference type="SMART" id="SM00850"/>
    </source>
</evidence>
<evidence type="ECO:0000313" key="6">
    <source>
        <dbReference type="Proteomes" id="UP000611629"/>
    </source>
</evidence>
<dbReference type="AlphaFoldDB" id="A0A974BJB7"/>
<protein>
    <submittedName>
        <fullName evidence="5">LytTR family transcriptional regulator DNA-binding domain-containing protein</fullName>
    </submittedName>
</protein>
<evidence type="ECO:0000256" key="1">
    <source>
        <dbReference type="ARBA" id="ARBA00022490"/>
    </source>
</evidence>
<evidence type="ECO:0000313" key="5">
    <source>
        <dbReference type="EMBL" id="NYB74128.1"/>
    </source>
</evidence>
<reference evidence="5" key="1">
    <citation type="submission" date="2020-07" db="EMBL/GenBank/DDBJ databases">
        <title>Genomic analysis of a strain of Sedimentibacter Hydroxybenzoicus DSM7310.</title>
        <authorList>
            <person name="Ma S."/>
        </authorList>
    </citation>
    <scope>NUCLEOTIDE SEQUENCE</scope>
    <source>
        <strain evidence="5">DSM 7310</strain>
    </source>
</reference>
<organism evidence="5 6">
    <name type="scientific">Sedimentibacter hydroxybenzoicus DSM 7310</name>
    <dbReference type="NCBI Taxonomy" id="1123245"/>
    <lineage>
        <taxon>Bacteria</taxon>
        <taxon>Bacillati</taxon>
        <taxon>Bacillota</taxon>
        <taxon>Tissierellia</taxon>
        <taxon>Sedimentibacter</taxon>
    </lineage>
</organism>
<keyword evidence="5" id="KW-0238">DNA-binding</keyword>
<dbReference type="Proteomes" id="UP000611629">
    <property type="component" value="Unassembled WGS sequence"/>
</dbReference>
<keyword evidence="6" id="KW-1185">Reference proteome</keyword>
<dbReference type="SUPFAM" id="SSF52172">
    <property type="entry name" value="CheY-like"/>
    <property type="match status" value="1"/>
</dbReference>
<dbReference type="Pfam" id="PF04397">
    <property type="entry name" value="LytTR"/>
    <property type="match status" value="1"/>
</dbReference>
<dbReference type="GO" id="GO:0003677">
    <property type="term" value="F:DNA binding"/>
    <property type="evidence" value="ECO:0007669"/>
    <property type="project" value="UniProtKB-KW"/>
</dbReference>
<sequence>MINIVLCDDSTEFCNRITKLLKERIEFDKKIYLFNKYDDRFKDYIENNAKQTIFILDIDLKNKDTDGYGIAKKIRKLRNYDDEIIFLTNYTNMSPSIIKHKIQPIDFIIKSDYCINDLLTAIKKGKEEIELREEETDTGVLIVYENKALYKLRYKHIIYINLLENSRSVLIKMHPTHIKNELYIVSSINSIMKKLDKRFFQISRTSIINKDYLDFADPYEKRVGLKYNHILEGSEERIRELLKWIK</sequence>
<keyword evidence="1" id="KW-0963">Cytoplasm</keyword>
<dbReference type="EMBL" id="JACBNQ010000007">
    <property type="protein sequence ID" value="NYB74128.1"/>
    <property type="molecule type" value="Genomic_DNA"/>
</dbReference>
<proteinExistence type="predicted"/>
<gene>
    <name evidence="5" type="ORF">HZF24_08225</name>
</gene>
<dbReference type="SMART" id="SM00850">
    <property type="entry name" value="LytTR"/>
    <property type="match status" value="1"/>
</dbReference>
<dbReference type="PANTHER" id="PTHR37299">
    <property type="entry name" value="TRANSCRIPTIONAL REGULATOR-RELATED"/>
    <property type="match status" value="1"/>
</dbReference>
<dbReference type="InterPro" id="IPR007492">
    <property type="entry name" value="LytTR_DNA-bd_dom"/>
</dbReference>
<evidence type="ECO:0000256" key="2">
    <source>
        <dbReference type="ARBA" id="ARBA00023012"/>
    </source>
</evidence>
<dbReference type="InterPro" id="IPR011006">
    <property type="entry name" value="CheY-like_superfamily"/>
</dbReference>